<evidence type="ECO:0000256" key="1">
    <source>
        <dbReference type="SAM" id="MobiDB-lite"/>
    </source>
</evidence>
<reference evidence="3 4" key="1">
    <citation type="submission" date="2021-02" db="EMBL/GenBank/DDBJ databases">
        <title>De Novo genome assembly of isolated myxobacteria.</title>
        <authorList>
            <person name="Stevens D.C."/>
        </authorList>
    </citation>
    <scope>NUCLEOTIDE SEQUENCE [LARGE SCALE GENOMIC DNA]</scope>
    <source>
        <strain evidence="3 4">SCHIC003</strain>
    </source>
</reference>
<keyword evidence="2" id="KW-1133">Transmembrane helix</keyword>
<feature type="region of interest" description="Disordered" evidence="1">
    <location>
        <begin position="1"/>
        <end position="30"/>
    </location>
</feature>
<feature type="transmembrane region" description="Helical" evidence="2">
    <location>
        <begin position="102"/>
        <end position="125"/>
    </location>
</feature>
<protein>
    <recommendedName>
        <fullName evidence="5">Type II secretion system protein GspF domain-containing protein</fullName>
    </recommendedName>
</protein>
<dbReference type="Proteomes" id="UP000663090">
    <property type="component" value="Chromosome"/>
</dbReference>
<evidence type="ECO:0008006" key="5">
    <source>
        <dbReference type="Google" id="ProtNLM"/>
    </source>
</evidence>
<keyword evidence="2" id="KW-0812">Transmembrane</keyword>
<organism evidence="3 4">
    <name type="scientific">Myxococcus landrumensis</name>
    <dbReference type="NCBI Taxonomy" id="2813577"/>
    <lineage>
        <taxon>Bacteria</taxon>
        <taxon>Pseudomonadati</taxon>
        <taxon>Myxococcota</taxon>
        <taxon>Myxococcia</taxon>
        <taxon>Myxococcales</taxon>
        <taxon>Cystobacterineae</taxon>
        <taxon>Myxococcaceae</taxon>
        <taxon>Myxococcus</taxon>
    </lineage>
</organism>
<gene>
    <name evidence="3" type="ORF">JY572_30050</name>
</gene>
<keyword evidence="2" id="KW-0472">Membrane</keyword>
<sequence length="267" mass="28545">MSASEKQAAPLAPAMDSARPGGSSEGVSPVPARKMKHVAKAGLKVLLRTVPSLLGTCLWGALKGFFLFGFVGLALAAAFIAIPRTLGWSATPTGLEVLSLVLSPLSLALAGAYVLMLHAVASRLAQEAQERRWMAHAYAILKPAALQVAQRLRGSGRLERKELLLAVEESVAERLGDPSQARSPASQLERFLMEQSRRVLGVIALRAVLTAPDVPTAVQELETLAVDRLEMVLVERLEDLFFVQQVLVLGAGLLVAAIPAFILLFSR</sequence>
<name>A0ABX7N1I3_9BACT</name>
<dbReference type="EMBL" id="CP071091">
    <property type="protein sequence ID" value="QSQ12575.1"/>
    <property type="molecule type" value="Genomic_DNA"/>
</dbReference>
<evidence type="ECO:0000313" key="4">
    <source>
        <dbReference type="Proteomes" id="UP000663090"/>
    </source>
</evidence>
<accession>A0ABX7N1I3</accession>
<evidence type="ECO:0000313" key="3">
    <source>
        <dbReference type="EMBL" id="QSQ12575.1"/>
    </source>
</evidence>
<keyword evidence="4" id="KW-1185">Reference proteome</keyword>
<feature type="transmembrane region" description="Helical" evidence="2">
    <location>
        <begin position="246"/>
        <end position="265"/>
    </location>
</feature>
<proteinExistence type="predicted"/>
<feature type="transmembrane region" description="Helical" evidence="2">
    <location>
        <begin position="53"/>
        <end position="82"/>
    </location>
</feature>
<evidence type="ECO:0000256" key="2">
    <source>
        <dbReference type="SAM" id="Phobius"/>
    </source>
</evidence>
<dbReference type="RefSeq" id="WP_206714298.1">
    <property type="nucleotide sequence ID" value="NZ_CP071091.1"/>
</dbReference>